<comment type="pathway">
    <text evidence="2">Cofactor biosynthesis; ubiquinone biosynthesis.</text>
</comment>
<evidence type="ECO:0000256" key="5">
    <source>
        <dbReference type="ARBA" id="ARBA00022827"/>
    </source>
</evidence>
<organism evidence="10 11">
    <name type="scientific">Parendozoicomonas callyspongiae</name>
    <dbReference type="NCBI Taxonomy" id="2942213"/>
    <lineage>
        <taxon>Bacteria</taxon>
        <taxon>Pseudomonadati</taxon>
        <taxon>Pseudomonadota</taxon>
        <taxon>Gammaproteobacteria</taxon>
        <taxon>Oceanospirillales</taxon>
        <taxon>Endozoicomonadaceae</taxon>
        <taxon>Parendozoicomonas</taxon>
    </lineage>
</organism>
<keyword evidence="11" id="KW-1185">Reference proteome</keyword>
<dbReference type="EMBL" id="JAMFLX010000012">
    <property type="protein sequence ID" value="MCL6270285.1"/>
    <property type="molecule type" value="Genomic_DNA"/>
</dbReference>
<dbReference type="InterPro" id="IPR051205">
    <property type="entry name" value="UbiH/COQ6_monooxygenase"/>
</dbReference>
<feature type="domain" description="FAD-binding" evidence="9">
    <location>
        <begin position="7"/>
        <end position="360"/>
    </location>
</feature>
<dbReference type="GO" id="GO:0016491">
    <property type="term" value="F:oxidoreductase activity"/>
    <property type="evidence" value="ECO:0007669"/>
    <property type="project" value="UniProtKB-KW"/>
</dbReference>
<accession>A0ABT0PFZ7</accession>
<dbReference type="PANTHER" id="PTHR43876">
    <property type="entry name" value="UBIQUINONE BIOSYNTHESIS MONOOXYGENASE COQ6, MITOCHONDRIAL"/>
    <property type="match status" value="1"/>
</dbReference>
<dbReference type="RefSeq" id="WP_249699471.1">
    <property type="nucleotide sequence ID" value="NZ_JAMFLX010000012.1"/>
</dbReference>
<protein>
    <submittedName>
        <fullName evidence="10">2-octaprenyl-6-methoxyphenyl hydroxylase</fullName>
        <ecNumber evidence="10">1.14.13.-</ecNumber>
    </submittedName>
</protein>
<keyword evidence="8" id="KW-1133">Transmembrane helix</keyword>
<evidence type="ECO:0000313" key="10">
    <source>
        <dbReference type="EMBL" id="MCL6270285.1"/>
    </source>
</evidence>
<keyword evidence="6 10" id="KW-0560">Oxidoreductase</keyword>
<keyword evidence="5" id="KW-0274">FAD</keyword>
<comment type="similarity">
    <text evidence="3">Belongs to the UbiH/COQ6 family.</text>
</comment>
<dbReference type="InterPro" id="IPR011295">
    <property type="entry name" value="UbiH"/>
</dbReference>
<feature type="transmembrane region" description="Helical" evidence="8">
    <location>
        <begin position="6"/>
        <end position="24"/>
    </location>
</feature>
<dbReference type="Gene3D" id="3.50.50.60">
    <property type="entry name" value="FAD/NAD(P)-binding domain"/>
    <property type="match status" value="2"/>
</dbReference>
<evidence type="ECO:0000256" key="2">
    <source>
        <dbReference type="ARBA" id="ARBA00004749"/>
    </source>
</evidence>
<gene>
    <name evidence="10" type="primary">ubiH</name>
    <name evidence="10" type="synonym">visB</name>
    <name evidence="10" type="ORF">M3P05_10165</name>
</gene>
<comment type="caution">
    <text evidence="10">The sequence shown here is derived from an EMBL/GenBank/DDBJ whole genome shotgun (WGS) entry which is preliminary data.</text>
</comment>
<dbReference type="InterPro" id="IPR002938">
    <property type="entry name" value="FAD-bd"/>
</dbReference>
<dbReference type="Proteomes" id="UP001203338">
    <property type="component" value="Unassembled WGS sequence"/>
</dbReference>
<reference evidence="10 11" key="1">
    <citation type="submission" date="2022-05" db="EMBL/GenBank/DDBJ databases">
        <authorList>
            <person name="Park J.-S."/>
        </authorList>
    </citation>
    <scope>NUCLEOTIDE SEQUENCE [LARGE SCALE GENOMIC DNA]</scope>
    <source>
        <strain evidence="10 11">2012CJ34-2</strain>
    </source>
</reference>
<evidence type="ECO:0000256" key="4">
    <source>
        <dbReference type="ARBA" id="ARBA00022630"/>
    </source>
</evidence>
<evidence type="ECO:0000256" key="1">
    <source>
        <dbReference type="ARBA" id="ARBA00001974"/>
    </source>
</evidence>
<evidence type="ECO:0000256" key="7">
    <source>
        <dbReference type="ARBA" id="ARBA00023033"/>
    </source>
</evidence>
<sequence>MTQSVYDIVIIGGGMVGASLAFSLRQKLPSAMTMAVVEAHELGDRHTGNWQPSYDDRSTALSEGTREIFQELDLWDKLSEKVEPILDIHVSDRGHFGVTRLHAKDHNVSALGYVVENSWLGLVLVEKMMATEGIDWLCPLQIQNMEPDSDGMLLETSQKNASLESGHETLKAKLVILADGGRSRLAGHLGLETSDSDYGQTAIVANITPARHHNNTAYERFTDEGPMALLPRSGGDCALVWTMPTDLAEERMQLVEEDFLAELQERFGYRLGRLRKVGERYSYPLILKQAQEQVRPGLVVLGNAAHSLHPVAGQGFNLSLRDVQVLASVIDKACKDQKNPGELNVLMSYVDVRQQDQQQTIGFSDRVVRLFSNDSMALAGVRNFGLLGMELVFPAKDWFARQAMGLGGVHN</sequence>
<dbReference type="PRINTS" id="PR00420">
    <property type="entry name" value="RNGMNOXGNASE"/>
</dbReference>
<dbReference type="InterPro" id="IPR036188">
    <property type="entry name" value="FAD/NAD-bd_sf"/>
</dbReference>
<dbReference type="NCBIfam" id="NF004356">
    <property type="entry name" value="PRK05732.1"/>
    <property type="match status" value="1"/>
</dbReference>
<keyword evidence="8" id="KW-0812">Transmembrane</keyword>
<name>A0ABT0PFZ7_9GAMM</name>
<evidence type="ECO:0000256" key="8">
    <source>
        <dbReference type="SAM" id="Phobius"/>
    </source>
</evidence>
<proteinExistence type="inferred from homology"/>
<dbReference type="NCBIfam" id="TIGR01988">
    <property type="entry name" value="Ubi-OHases"/>
    <property type="match status" value="1"/>
</dbReference>
<dbReference type="EC" id="1.14.13.-" evidence="10"/>
<keyword evidence="7" id="KW-0503">Monooxygenase</keyword>
<evidence type="ECO:0000259" key="9">
    <source>
        <dbReference type="Pfam" id="PF01494"/>
    </source>
</evidence>
<dbReference type="Pfam" id="PF01494">
    <property type="entry name" value="FAD_binding_3"/>
    <property type="match status" value="1"/>
</dbReference>
<keyword evidence="8" id="KW-0472">Membrane</keyword>
<dbReference type="SUPFAM" id="SSF51905">
    <property type="entry name" value="FAD/NAD(P)-binding domain"/>
    <property type="match status" value="1"/>
</dbReference>
<keyword evidence="4" id="KW-0285">Flavoprotein</keyword>
<dbReference type="NCBIfam" id="TIGR01984">
    <property type="entry name" value="UbiH"/>
    <property type="match status" value="1"/>
</dbReference>
<evidence type="ECO:0000256" key="3">
    <source>
        <dbReference type="ARBA" id="ARBA00005349"/>
    </source>
</evidence>
<evidence type="ECO:0000313" key="11">
    <source>
        <dbReference type="Proteomes" id="UP001203338"/>
    </source>
</evidence>
<comment type="cofactor">
    <cofactor evidence="1">
        <name>FAD</name>
        <dbReference type="ChEBI" id="CHEBI:57692"/>
    </cofactor>
</comment>
<dbReference type="PANTHER" id="PTHR43876:SF8">
    <property type="entry name" value="2-OCTAPRENYL-6-METHOXYPHENOL HYDROXYLASE"/>
    <property type="match status" value="1"/>
</dbReference>
<dbReference type="InterPro" id="IPR010971">
    <property type="entry name" value="UbiH/COQ6"/>
</dbReference>
<evidence type="ECO:0000256" key="6">
    <source>
        <dbReference type="ARBA" id="ARBA00023002"/>
    </source>
</evidence>